<reference evidence="6" key="1">
    <citation type="submission" date="2022-09" db="EMBL/GenBank/DDBJ databases">
        <title>Intensive care unit water sources are persistently colonized with multi-drug resistant bacteria and are the site of extensive horizontal gene transfer of antibiotic resistance genes.</title>
        <authorList>
            <person name="Diorio-Toth L."/>
        </authorList>
    </citation>
    <scope>NUCLEOTIDE SEQUENCE</scope>
    <source>
        <strain evidence="6">GD03676</strain>
    </source>
</reference>
<dbReference type="InterPro" id="IPR002745">
    <property type="entry name" value="Ptrans_KptA/Tpt1"/>
</dbReference>
<dbReference type="Pfam" id="PF01885">
    <property type="entry name" value="PTS_2-RNA"/>
    <property type="match status" value="1"/>
</dbReference>
<comment type="caution">
    <text evidence="6">The sequence shown here is derived from an EMBL/GenBank/DDBJ whole genome shotgun (WGS) entry which is preliminary data.</text>
</comment>
<dbReference type="InterPro" id="IPR042081">
    <property type="entry name" value="RNA_2'-PTrans_C"/>
</dbReference>
<comment type="function">
    <text evidence="4 5">Removes the 2'-phosphate from RNA via an intermediate in which the phosphate is ADP-ribosylated by NAD followed by a presumed transesterification to release the RNA and generate ADP-ribose 1''-2''-cyclic phosphate (APPR&gt;P). May function as an ADP-ribosylase.</text>
</comment>
<dbReference type="EC" id="2.7.1.-" evidence="5"/>
<dbReference type="AlphaFoldDB" id="A0AA42WBE6"/>
<dbReference type="GO" id="GO:0006388">
    <property type="term" value="P:tRNA splicing, via endonucleolytic cleavage and ligation"/>
    <property type="evidence" value="ECO:0007669"/>
    <property type="project" value="UniProtKB-UniRule"/>
</dbReference>
<dbReference type="PANTHER" id="PTHR12684">
    <property type="entry name" value="PUTATIVE PHOSPHOTRANSFERASE"/>
    <property type="match status" value="1"/>
</dbReference>
<dbReference type="SUPFAM" id="SSF56399">
    <property type="entry name" value="ADP-ribosylation"/>
    <property type="match status" value="1"/>
</dbReference>
<dbReference type="GO" id="GO:0000215">
    <property type="term" value="F:tRNA 2'-phosphotransferase activity"/>
    <property type="evidence" value="ECO:0007669"/>
    <property type="project" value="TreeGrafter"/>
</dbReference>
<dbReference type="InterPro" id="IPR042080">
    <property type="entry name" value="RNA_2'-PTrans_N"/>
</dbReference>
<evidence type="ECO:0000313" key="7">
    <source>
        <dbReference type="Proteomes" id="UP001161276"/>
    </source>
</evidence>
<dbReference type="Gene3D" id="3.20.170.30">
    <property type="match status" value="1"/>
</dbReference>
<evidence type="ECO:0000256" key="1">
    <source>
        <dbReference type="ARBA" id="ARBA00009836"/>
    </source>
</evidence>
<evidence type="ECO:0000313" key="6">
    <source>
        <dbReference type="EMBL" id="MDH2050847.1"/>
    </source>
</evidence>
<dbReference type="GO" id="GO:0003950">
    <property type="term" value="F:NAD+ poly-ADP-ribosyltransferase activity"/>
    <property type="evidence" value="ECO:0007669"/>
    <property type="project" value="InterPro"/>
</dbReference>
<evidence type="ECO:0000256" key="2">
    <source>
        <dbReference type="ARBA" id="ARBA00022679"/>
    </source>
</evidence>
<name>A0AA42WBE6_9BURK</name>
<dbReference type="HAMAP" id="MF_00299">
    <property type="entry name" value="KptA"/>
    <property type="match status" value="1"/>
</dbReference>
<evidence type="ECO:0000256" key="5">
    <source>
        <dbReference type="HAMAP-Rule" id="MF_00299"/>
    </source>
</evidence>
<keyword evidence="3 5" id="KW-0520">NAD</keyword>
<evidence type="ECO:0000256" key="4">
    <source>
        <dbReference type="ARBA" id="ARBA00025212"/>
    </source>
</evidence>
<dbReference type="PANTHER" id="PTHR12684:SF2">
    <property type="entry name" value="TRNA 2'-PHOSPHOTRANSFERASE 1"/>
    <property type="match status" value="1"/>
</dbReference>
<organism evidence="6 7">
    <name type="scientific">Achromobacter marplatensis</name>
    <dbReference type="NCBI Taxonomy" id="470868"/>
    <lineage>
        <taxon>Bacteria</taxon>
        <taxon>Pseudomonadati</taxon>
        <taxon>Pseudomonadota</taxon>
        <taxon>Betaproteobacteria</taxon>
        <taxon>Burkholderiales</taxon>
        <taxon>Alcaligenaceae</taxon>
        <taxon>Achromobacter</taxon>
    </lineage>
</organism>
<dbReference type="Proteomes" id="UP001161276">
    <property type="component" value="Unassembled WGS sequence"/>
</dbReference>
<protein>
    <recommendedName>
        <fullName evidence="5">Probable RNA 2'-phosphotransferase</fullName>
        <ecNumber evidence="5">2.7.1.-</ecNumber>
    </recommendedName>
</protein>
<comment type="similarity">
    <text evidence="1 5">Belongs to the KptA/TPT1 family.</text>
</comment>
<proteinExistence type="inferred from homology"/>
<gene>
    <name evidence="5" type="primary">kptA</name>
    <name evidence="6" type="ORF">N5K24_10580</name>
</gene>
<dbReference type="InterPro" id="IPR022928">
    <property type="entry name" value="RNA_2'-PTrans_KptA"/>
</dbReference>
<keyword evidence="2 5" id="KW-0808">Transferase</keyword>
<evidence type="ECO:0000256" key="3">
    <source>
        <dbReference type="ARBA" id="ARBA00023027"/>
    </source>
</evidence>
<dbReference type="NCBIfam" id="NF002014">
    <property type="entry name" value="PRK00819.1-4"/>
    <property type="match status" value="1"/>
</dbReference>
<dbReference type="Gene3D" id="1.10.10.970">
    <property type="entry name" value="RNA 2'-phosphotransferase, Tpt1/KptA family, N-terminal domain"/>
    <property type="match status" value="1"/>
</dbReference>
<accession>A0AA42WBE6</accession>
<dbReference type="EMBL" id="JAOCKG010000003">
    <property type="protein sequence ID" value="MDH2050847.1"/>
    <property type="molecule type" value="Genomic_DNA"/>
</dbReference>
<sequence length="187" mass="20407">MKNNTTEISKFLSYVLRHQPQAIDLTLDTEGWADITALIDGARRAGKVLDDTMIRAVVRDNDKQRFTISEDGTRIRAAQGHTTEAVAISHTVLTPPATLFHGTATRFIASIMQEGLKPGQRQHVHLSDNRQTATSVGQRYGVPVVLSVAAGAMHEQGFAFYQADNGVWLTAQVPPAFLTHDKTSDAA</sequence>